<dbReference type="PANTHER" id="PTHR30461">
    <property type="entry name" value="DNA-INVERTASE FROM LAMBDOID PROPHAGE"/>
    <property type="match status" value="1"/>
</dbReference>
<dbReference type="HOGENOM" id="CLU_010686_18_14_9"/>
<dbReference type="PROSITE" id="PS51737">
    <property type="entry name" value="RECOMBINASE_DNA_BIND"/>
    <property type="match status" value="1"/>
</dbReference>
<dbReference type="Pfam" id="PF07508">
    <property type="entry name" value="Recombinase"/>
    <property type="match status" value="1"/>
</dbReference>
<dbReference type="Pfam" id="PF00239">
    <property type="entry name" value="Resolvase"/>
    <property type="match status" value="1"/>
</dbReference>
<organism evidence="4 5">
    <name type="scientific">Alkaliphilus metalliredigens (strain QYMF)</name>
    <dbReference type="NCBI Taxonomy" id="293826"/>
    <lineage>
        <taxon>Bacteria</taxon>
        <taxon>Bacillati</taxon>
        <taxon>Bacillota</taxon>
        <taxon>Clostridia</taxon>
        <taxon>Peptostreptococcales</taxon>
        <taxon>Natronincolaceae</taxon>
        <taxon>Alkaliphilus</taxon>
    </lineage>
</organism>
<dbReference type="STRING" id="293826.Amet_2475"/>
<evidence type="ECO:0000259" key="3">
    <source>
        <dbReference type="PROSITE" id="PS51737"/>
    </source>
</evidence>
<accession>A6TR11</accession>
<dbReference type="Proteomes" id="UP000001572">
    <property type="component" value="Chromosome"/>
</dbReference>
<sequence length="528" mass="60514">MNIAIYSRKSKFTGQGESVENQITICREYIEKHFEKAEINVYEDEGFSGGDTDRPQFQRLIKEARAKRFDVLICYRLDRISRNISNFARTIEMLENNNISFVSVKEQFDTATPMGRAMLYIASVFAQLERETIAERIRDNMLQLARTGRWLGGNTPTGFESESIIYMDTAMKEKKMFKLSPIDEELTLVTLLFDKYLEFKSLSKLETYLIQNDLTTKTGKCFQKHSLRTILTNPVYAQTDGALYAYFSSNGAQIANEKSEWTGQHGAMVYNKNLVKKGKSVKRKDMSEWIVAIGKHKGIIDGREWIQVQHMMHINKDKAPRQGTSHTALLSGLIRCAGCGSFMGIKYGQVSKETGKRIYYYVCNNKNISRGVKCKCPNLQGMKVDKGIMEELKVLLANDVLKSLDQYNVNINTKKLEVKELQNKIHNKHKAIDNLVKQLSKSDDEFVSDYILNEIKRLIQANKVLSQELENDHKEIQLLNIDLLKMPSVGFSEIVDGTLYESKRNFINGIIEKIVWDGESLDIHLLNI</sequence>
<evidence type="ECO:0000259" key="2">
    <source>
        <dbReference type="PROSITE" id="PS51736"/>
    </source>
</evidence>
<dbReference type="AlphaFoldDB" id="A6TR11"/>
<dbReference type="SUPFAM" id="SSF53041">
    <property type="entry name" value="Resolvase-like"/>
    <property type="match status" value="1"/>
</dbReference>
<dbReference type="InterPro" id="IPR038109">
    <property type="entry name" value="DNA_bind_recomb_sf"/>
</dbReference>
<dbReference type="Gene3D" id="3.90.1750.20">
    <property type="entry name" value="Putative Large Serine Recombinase, Chain B, Domain 2"/>
    <property type="match status" value="1"/>
</dbReference>
<dbReference type="InterPro" id="IPR025827">
    <property type="entry name" value="Zn_ribbon_recom_dom"/>
</dbReference>
<keyword evidence="5" id="KW-1185">Reference proteome</keyword>
<evidence type="ECO:0000256" key="1">
    <source>
        <dbReference type="SAM" id="Coils"/>
    </source>
</evidence>
<dbReference type="InterPro" id="IPR006119">
    <property type="entry name" value="Resolv_N"/>
</dbReference>
<dbReference type="PROSITE" id="PS51736">
    <property type="entry name" value="RECOMBINASES_3"/>
    <property type="match status" value="1"/>
</dbReference>
<keyword evidence="1" id="KW-0175">Coiled coil</keyword>
<dbReference type="CDD" id="cd03768">
    <property type="entry name" value="SR_ResInv"/>
    <property type="match status" value="1"/>
</dbReference>
<gene>
    <name evidence="4" type="ordered locus">Amet_2475</name>
</gene>
<evidence type="ECO:0000313" key="4">
    <source>
        <dbReference type="EMBL" id="ABR48629.1"/>
    </source>
</evidence>
<dbReference type="InterPro" id="IPR050639">
    <property type="entry name" value="SSR_resolvase"/>
</dbReference>
<feature type="domain" description="Recombinase" evidence="3">
    <location>
        <begin position="156"/>
        <end position="319"/>
    </location>
</feature>
<dbReference type="Gene3D" id="3.40.50.1390">
    <property type="entry name" value="Resolvase, N-terminal catalytic domain"/>
    <property type="match status" value="1"/>
</dbReference>
<protein>
    <submittedName>
        <fullName evidence="4">Resolvase, N-terminal domain</fullName>
    </submittedName>
</protein>
<dbReference type="Pfam" id="PF13408">
    <property type="entry name" value="Zn_ribbon_recom"/>
    <property type="match status" value="1"/>
</dbReference>
<dbReference type="PANTHER" id="PTHR30461:SF23">
    <property type="entry name" value="DNA RECOMBINASE-RELATED"/>
    <property type="match status" value="1"/>
</dbReference>
<dbReference type="InterPro" id="IPR036162">
    <property type="entry name" value="Resolvase-like_N_sf"/>
</dbReference>
<dbReference type="GO" id="GO:0003677">
    <property type="term" value="F:DNA binding"/>
    <property type="evidence" value="ECO:0007669"/>
    <property type="project" value="InterPro"/>
</dbReference>
<name>A6TR11_ALKMQ</name>
<dbReference type="InterPro" id="IPR011109">
    <property type="entry name" value="DNA_bind_recombinase_dom"/>
</dbReference>
<dbReference type="GO" id="GO:0000150">
    <property type="term" value="F:DNA strand exchange activity"/>
    <property type="evidence" value="ECO:0007669"/>
    <property type="project" value="InterPro"/>
</dbReference>
<dbReference type="SMART" id="SM00857">
    <property type="entry name" value="Resolvase"/>
    <property type="match status" value="1"/>
</dbReference>
<reference evidence="5" key="1">
    <citation type="journal article" date="2016" name="Genome Announc.">
        <title>Complete genome sequence of Alkaliphilus metalliredigens strain QYMF, an alkaliphilic and metal-reducing bacterium isolated from borax-contaminated leachate ponds.</title>
        <authorList>
            <person name="Hwang C."/>
            <person name="Copeland A."/>
            <person name="Lucas S."/>
            <person name="Lapidus A."/>
            <person name="Barry K."/>
            <person name="Detter J.C."/>
            <person name="Glavina Del Rio T."/>
            <person name="Hammon N."/>
            <person name="Israni S."/>
            <person name="Dalin E."/>
            <person name="Tice H."/>
            <person name="Pitluck S."/>
            <person name="Chertkov O."/>
            <person name="Brettin T."/>
            <person name="Bruce D."/>
            <person name="Han C."/>
            <person name="Schmutz J."/>
            <person name="Larimer F."/>
            <person name="Land M.L."/>
            <person name="Hauser L."/>
            <person name="Kyrpides N."/>
            <person name="Mikhailova N."/>
            <person name="Ye Q."/>
            <person name="Zhou J."/>
            <person name="Richardson P."/>
            <person name="Fields M.W."/>
        </authorList>
    </citation>
    <scope>NUCLEOTIDE SEQUENCE [LARGE SCALE GENOMIC DNA]</scope>
    <source>
        <strain evidence="5">QYMF</strain>
    </source>
</reference>
<feature type="domain" description="Resolvase/invertase-type recombinase catalytic" evidence="2">
    <location>
        <begin position="2"/>
        <end position="148"/>
    </location>
</feature>
<dbReference type="RefSeq" id="WP_012063604.1">
    <property type="nucleotide sequence ID" value="NC_009633.1"/>
</dbReference>
<dbReference type="eggNOG" id="COG1961">
    <property type="taxonomic scope" value="Bacteria"/>
</dbReference>
<proteinExistence type="predicted"/>
<feature type="coiled-coil region" evidence="1">
    <location>
        <begin position="404"/>
        <end position="475"/>
    </location>
</feature>
<evidence type="ECO:0000313" key="5">
    <source>
        <dbReference type="Proteomes" id="UP000001572"/>
    </source>
</evidence>
<dbReference type="EMBL" id="CP000724">
    <property type="protein sequence ID" value="ABR48629.1"/>
    <property type="molecule type" value="Genomic_DNA"/>
</dbReference>
<dbReference type="OrthoDB" id="9781670at2"/>
<dbReference type="KEGG" id="amt:Amet_2475"/>